<keyword evidence="1" id="KW-0732">Signal</keyword>
<dbReference type="Pfam" id="PF26607">
    <property type="entry name" value="DUF8189"/>
    <property type="match status" value="1"/>
</dbReference>
<feature type="signal peptide" evidence="1">
    <location>
        <begin position="1"/>
        <end position="17"/>
    </location>
</feature>
<dbReference type="Gene3D" id="2.120.10.70">
    <property type="entry name" value="Fucose-specific lectin"/>
    <property type="match status" value="1"/>
</dbReference>
<evidence type="ECO:0000259" key="2">
    <source>
        <dbReference type="Pfam" id="PF26607"/>
    </source>
</evidence>
<gene>
    <name evidence="3" type="ORF">K505DRAFT_343507</name>
</gene>
<proteinExistence type="predicted"/>
<evidence type="ECO:0000313" key="4">
    <source>
        <dbReference type="Proteomes" id="UP000799757"/>
    </source>
</evidence>
<sequence>MYAFFHITLVWVRVSPAALWCLANSYPGRFSESWFPSPCADRIDELEGRGKESSVRVHLFLSSCRLQFLAQDPMHRECPDLISTRRLSFSTTMIPPYVWLGLSSLTIPAHRTSEQLVDNGFDICMLFLYVGLRRWSPIAQDIRPQNGLMIPMDVHSHALVTARKSQGKLLSTSDASGFVGVQSPGPPCFAVADSIGWINGKLGSLELPSRRTSPSFATAGAVTNKIWWKSWDKGWSDWVSLVGESMKSSPVIISTANKLLDVFALGEDNALWTRSYRSTG</sequence>
<dbReference type="Proteomes" id="UP000799757">
    <property type="component" value="Unassembled WGS sequence"/>
</dbReference>
<organism evidence="3 4">
    <name type="scientific">Melanomma pulvis-pyrius CBS 109.77</name>
    <dbReference type="NCBI Taxonomy" id="1314802"/>
    <lineage>
        <taxon>Eukaryota</taxon>
        <taxon>Fungi</taxon>
        <taxon>Dikarya</taxon>
        <taxon>Ascomycota</taxon>
        <taxon>Pezizomycotina</taxon>
        <taxon>Dothideomycetes</taxon>
        <taxon>Pleosporomycetidae</taxon>
        <taxon>Pleosporales</taxon>
        <taxon>Melanommataceae</taxon>
        <taxon>Melanomma</taxon>
    </lineage>
</organism>
<dbReference type="AlphaFoldDB" id="A0A6A6WSK8"/>
<dbReference type="SUPFAM" id="SSF89372">
    <property type="entry name" value="Fucose-specific lectin"/>
    <property type="match status" value="1"/>
</dbReference>
<feature type="domain" description="PLL-like beta propeller" evidence="2">
    <location>
        <begin position="225"/>
        <end position="273"/>
    </location>
</feature>
<name>A0A6A6WSK8_9PLEO</name>
<evidence type="ECO:0000313" key="3">
    <source>
        <dbReference type="EMBL" id="KAF2786777.1"/>
    </source>
</evidence>
<dbReference type="EMBL" id="MU002407">
    <property type="protein sequence ID" value="KAF2786777.1"/>
    <property type="molecule type" value="Genomic_DNA"/>
</dbReference>
<feature type="chain" id="PRO_5025418515" description="PLL-like beta propeller domain-containing protein" evidence="1">
    <location>
        <begin position="18"/>
        <end position="280"/>
    </location>
</feature>
<reference evidence="3" key="1">
    <citation type="journal article" date="2020" name="Stud. Mycol.">
        <title>101 Dothideomycetes genomes: a test case for predicting lifestyles and emergence of pathogens.</title>
        <authorList>
            <person name="Haridas S."/>
            <person name="Albert R."/>
            <person name="Binder M."/>
            <person name="Bloem J."/>
            <person name="Labutti K."/>
            <person name="Salamov A."/>
            <person name="Andreopoulos B."/>
            <person name="Baker S."/>
            <person name="Barry K."/>
            <person name="Bills G."/>
            <person name="Bluhm B."/>
            <person name="Cannon C."/>
            <person name="Castanera R."/>
            <person name="Culley D."/>
            <person name="Daum C."/>
            <person name="Ezra D."/>
            <person name="Gonzalez J."/>
            <person name="Henrissat B."/>
            <person name="Kuo A."/>
            <person name="Liang C."/>
            <person name="Lipzen A."/>
            <person name="Lutzoni F."/>
            <person name="Magnuson J."/>
            <person name="Mondo S."/>
            <person name="Nolan M."/>
            <person name="Ohm R."/>
            <person name="Pangilinan J."/>
            <person name="Park H.-J."/>
            <person name="Ramirez L."/>
            <person name="Alfaro M."/>
            <person name="Sun H."/>
            <person name="Tritt A."/>
            <person name="Yoshinaga Y."/>
            <person name="Zwiers L.-H."/>
            <person name="Turgeon B."/>
            <person name="Goodwin S."/>
            <person name="Spatafora J."/>
            <person name="Crous P."/>
            <person name="Grigoriev I."/>
        </authorList>
    </citation>
    <scope>NUCLEOTIDE SEQUENCE</scope>
    <source>
        <strain evidence="3">CBS 109.77</strain>
    </source>
</reference>
<accession>A0A6A6WSK8</accession>
<dbReference type="InterPro" id="IPR058502">
    <property type="entry name" value="PLL-like_beta-prop"/>
</dbReference>
<protein>
    <recommendedName>
        <fullName evidence="2">PLL-like beta propeller domain-containing protein</fullName>
    </recommendedName>
</protein>
<keyword evidence="4" id="KW-1185">Reference proteome</keyword>
<evidence type="ECO:0000256" key="1">
    <source>
        <dbReference type="SAM" id="SignalP"/>
    </source>
</evidence>